<dbReference type="AlphaFoldDB" id="A0A1T4VUY1"/>
<dbReference type="Gene3D" id="2.60.120.10">
    <property type="entry name" value="Jelly Rolls"/>
    <property type="match status" value="1"/>
</dbReference>
<protein>
    <submittedName>
        <fullName evidence="2">Cyclic nucleotide-binding domain-containing protein</fullName>
    </submittedName>
</protein>
<dbReference type="SMART" id="SM00100">
    <property type="entry name" value="cNMP"/>
    <property type="match status" value="1"/>
</dbReference>
<evidence type="ECO:0000313" key="2">
    <source>
        <dbReference type="EMBL" id="SKA68729.1"/>
    </source>
</evidence>
<dbReference type="InterPro" id="IPR014710">
    <property type="entry name" value="RmlC-like_jellyroll"/>
</dbReference>
<organism evidence="2 3">
    <name type="scientific">Thiothrix eikelboomii</name>
    <dbReference type="NCBI Taxonomy" id="92487"/>
    <lineage>
        <taxon>Bacteria</taxon>
        <taxon>Pseudomonadati</taxon>
        <taxon>Pseudomonadota</taxon>
        <taxon>Gammaproteobacteria</taxon>
        <taxon>Thiotrichales</taxon>
        <taxon>Thiotrichaceae</taxon>
        <taxon>Thiothrix</taxon>
    </lineage>
</organism>
<name>A0A1T4VUY1_9GAMM</name>
<dbReference type="CDD" id="cd00038">
    <property type="entry name" value="CAP_ED"/>
    <property type="match status" value="1"/>
</dbReference>
<dbReference type="SUPFAM" id="SSF51206">
    <property type="entry name" value="cAMP-binding domain-like"/>
    <property type="match status" value="1"/>
</dbReference>
<dbReference type="PROSITE" id="PS50042">
    <property type="entry name" value="CNMP_BINDING_3"/>
    <property type="match status" value="1"/>
</dbReference>
<reference evidence="2 3" key="1">
    <citation type="submission" date="2017-02" db="EMBL/GenBank/DDBJ databases">
        <authorList>
            <person name="Peterson S.W."/>
        </authorList>
    </citation>
    <scope>NUCLEOTIDE SEQUENCE [LARGE SCALE GENOMIC DNA]</scope>
    <source>
        <strain evidence="2 3">ATCC 49788</strain>
    </source>
</reference>
<dbReference type="InterPro" id="IPR000595">
    <property type="entry name" value="cNMP-bd_dom"/>
</dbReference>
<dbReference type="STRING" id="92487.SAMN02745130_00345"/>
<evidence type="ECO:0000313" key="3">
    <source>
        <dbReference type="Proteomes" id="UP000190460"/>
    </source>
</evidence>
<feature type="domain" description="Cyclic nucleotide-binding" evidence="1">
    <location>
        <begin position="17"/>
        <end position="119"/>
    </location>
</feature>
<dbReference type="OrthoDB" id="8565101at2"/>
<accession>A0A1T4VUY1</accession>
<dbReference type="Proteomes" id="UP000190460">
    <property type="component" value="Unassembled WGS sequence"/>
</dbReference>
<proteinExistence type="predicted"/>
<gene>
    <name evidence="2" type="ORF">SAMN02745130_00345</name>
</gene>
<dbReference type="RefSeq" id="WP_078920844.1">
    <property type="nucleotide sequence ID" value="NZ_FUYB01000001.1"/>
</dbReference>
<dbReference type="Pfam" id="PF00027">
    <property type="entry name" value="cNMP_binding"/>
    <property type="match status" value="1"/>
</dbReference>
<keyword evidence="3" id="KW-1185">Reference proteome</keyword>
<dbReference type="InterPro" id="IPR018490">
    <property type="entry name" value="cNMP-bd_dom_sf"/>
</dbReference>
<evidence type="ECO:0000259" key="1">
    <source>
        <dbReference type="PROSITE" id="PS50042"/>
    </source>
</evidence>
<dbReference type="EMBL" id="FUYB01000001">
    <property type="protein sequence ID" value="SKA68729.1"/>
    <property type="molecule type" value="Genomic_DNA"/>
</dbReference>
<sequence>MSNDDLIKQVQDTCVEFCAALTQDEVSKFVHYMRFVELGANEMLADIGDVGASFYMVIGGSIQLFQVDGEAEYAVGAISPGGLVGEMSFFDRRPRTVRLKTGESGAQLLEIKRQMYSRLRIEEPYISTNLLEFVIRSLDELVRELSAKHADLKKLLDN</sequence>